<evidence type="ECO:0000313" key="1">
    <source>
        <dbReference type="EMBL" id="QJP88614.1"/>
    </source>
</evidence>
<sequence>MSNFWVIALNKNWATLDQVKEAYYYDDVTKEELKEGVDNNLITPEQYQEIVGEAYTSVTLSTE</sequence>
<dbReference type="EMBL" id="CP052842">
    <property type="protein sequence ID" value="QJP88614.1"/>
    <property type="molecule type" value="Genomic_DNA"/>
</dbReference>
<evidence type="ECO:0000313" key="2">
    <source>
        <dbReference type="EMBL" id="QJP88853.1"/>
    </source>
</evidence>
<organism evidence="1">
    <name type="scientific">Bacillus subtilis (strain 168)</name>
    <dbReference type="NCBI Taxonomy" id="224308"/>
    <lineage>
        <taxon>Bacteria</taxon>
        <taxon>Bacillati</taxon>
        <taxon>Bacillota</taxon>
        <taxon>Bacilli</taxon>
        <taxon>Bacillales</taxon>
        <taxon>Bacillaceae</taxon>
        <taxon>Bacillus</taxon>
    </lineage>
</organism>
<proteinExistence type="predicted"/>
<dbReference type="EMBL" id="CP052842">
    <property type="protein sequence ID" value="QJP88853.1"/>
    <property type="molecule type" value="Genomic_DNA"/>
</dbReference>
<dbReference type="AlphaFoldDB" id="A0A6M3ZCD0"/>
<reference evidence="1" key="1">
    <citation type="submission" date="2020-04" db="EMBL/GenBank/DDBJ databases">
        <title>Phage recombination drives evolution of spore-forming Bacilli.</title>
        <authorList>
            <person name="Dragos A."/>
            <person name="Kovacs A.T."/>
        </authorList>
    </citation>
    <scope>NUCLEOTIDE SEQUENCE</scope>
    <source>
        <strain evidence="1">168</strain>
    </source>
</reference>
<accession>A0A6M3ZCD0</accession>
<gene>
    <name evidence="1" type="ORF">HIR78_11495</name>
    <name evidence="2" type="ORF">HIR78_12840</name>
</gene>
<name>A0A6M3ZCD0_BACSU</name>
<protein>
    <submittedName>
        <fullName evidence="1">XkdX family protein</fullName>
    </submittedName>
</protein>
<dbReference type="KEGG" id="bsu:BSU21270"/>
<dbReference type="RefSeq" id="WP_004399574.1">
    <property type="nucleotide sequence ID" value="NC_000964.3"/>
</dbReference>
<dbReference type="Pfam" id="PF09693">
    <property type="entry name" value="Phage_XkdX"/>
    <property type="match status" value="1"/>
</dbReference>
<dbReference type="OrthoDB" id="2891646at2"/>
<dbReference type="SMR" id="A0A6M3ZCD0"/>
<dbReference type="NCBIfam" id="TIGR01669">
    <property type="entry name" value="phage_XkdX"/>
    <property type="match status" value="1"/>
</dbReference>
<dbReference type="InterPro" id="IPR010022">
    <property type="entry name" value="XkdX"/>
</dbReference>